<dbReference type="Gene3D" id="2.130.10.10">
    <property type="entry name" value="YVTN repeat-like/Quinoprotein amine dehydrogenase"/>
    <property type="match status" value="1"/>
</dbReference>
<dbReference type="PANTHER" id="PTHR42776">
    <property type="entry name" value="SERINE PEPTIDASE S9 FAMILY MEMBER"/>
    <property type="match status" value="1"/>
</dbReference>
<evidence type="ECO:0000256" key="3">
    <source>
        <dbReference type="SAM" id="MobiDB-lite"/>
    </source>
</evidence>
<dbReference type="SUPFAM" id="SSF82171">
    <property type="entry name" value="DPP6 N-terminal domain-like"/>
    <property type="match status" value="1"/>
</dbReference>
<dbReference type="Gene3D" id="2.120.10.30">
    <property type="entry name" value="TolB, C-terminal domain"/>
    <property type="match status" value="1"/>
</dbReference>
<dbReference type="PANTHER" id="PTHR42776:SF13">
    <property type="entry name" value="DIPEPTIDYL-PEPTIDASE 5"/>
    <property type="match status" value="1"/>
</dbReference>
<sequence>MTDFQTPFHDLDIYNALPRLSGLAMSPDGERLVTTVQLLDEKSTKWINSVWEIDARDRRPAQRLTRSTKGESSPAFTADGDLLFVSARPDPDKSDDEPPAQLWTLPAAGGEASVLLSRKGGIDGVHPARTASTVLVSAGVLPGADGADDQEKLDAELRTARKDNKVAAILHTGYPVRFWDHDLGPAQPHLLDVDGCRDLTPGIGVALQHAEPRVSPDGTVVVTSVMTPLARGTSAFDLVRIDVATAERTTLLSSRNADSGPGEFDYSAGPISPDGATVVVSVERRSTPETAPATTLGLLDVTGGELRPLATDWDRWPTPVAWFPDGSAILVIADDNGRAPLFRIDVATGEVTALTSDAAAYSAAHIHPDGTTIFAVRSSYAFPPEVVRIDVATGQVTRLQNPAERPVLPGTLTEVETTAADGSRVRAFMALPDSASASEPAPLALWIHGGPLGSWNSWTWRWCPWNFIARGYAVLLPDPALSTGYGQEFVQRGWGRWGSEPFTDLMSITDVVEERDDIAGDRTVAMGGSFGGYLANWVAGHTDRFAGIVTHASLWALDQFGPTTDISSYWEIEMTPQMAADNSPHLHVDKIVTPMLVIHGDKDYRVPIGEGLRLWYELLAKSGLPAAADGSTQHRFLYFPDENHWVLSPQHAKVWYEVTLGFVDEQVHGTTPKLPAVLGLGAP</sequence>
<evidence type="ECO:0000259" key="4">
    <source>
        <dbReference type="Pfam" id="PF00326"/>
    </source>
</evidence>
<proteinExistence type="predicted"/>
<dbReference type="InterPro" id="IPR015943">
    <property type="entry name" value="WD40/YVTN_repeat-like_dom_sf"/>
</dbReference>
<dbReference type="Gene3D" id="3.40.50.1820">
    <property type="entry name" value="alpha/beta hydrolase"/>
    <property type="match status" value="1"/>
</dbReference>
<protein>
    <submittedName>
        <fullName evidence="5">Prolyl oligopeptidase family serine peptidase</fullName>
    </submittedName>
</protein>
<evidence type="ECO:0000256" key="2">
    <source>
        <dbReference type="ARBA" id="ARBA00022801"/>
    </source>
</evidence>
<accession>A0AAU8DP61</accession>
<dbReference type="Pfam" id="PF00326">
    <property type="entry name" value="Peptidase_S9"/>
    <property type="match status" value="1"/>
</dbReference>
<evidence type="ECO:0000256" key="1">
    <source>
        <dbReference type="ARBA" id="ARBA00022729"/>
    </source>
</evidence>
<evidence type="ECO:0000313" key="5">
    <source>
        <dbReference type="EMBL" id="XCG63123.1"/>
    </source>
</evidence>
<dbReference type="SUPFAM" id="SSF53474">
    <property type="entry name" value="alpha/beta-Hydrolases"/>
    <property type="match status" value="1"/>
</dbReference>
<keyword evidence="1" id="KW-0732">Signal</keyword>
<dbReference type="InterPro" id="IPR011042">
    <property type="entry name" value="6-blade_b-propeller_TolB-like"/>
</dbReference>
<feature type="domain" description="Peptidase S9 prolyl oligopeptidase catalytic" evidence="4">
    <location>
        <begin position="467"/>
        <end position="668"/>
    </location>
</feature>
<name>A0AAU8DP61_9ACTN</name>
<keyword evidence="2" id="KW-0378">Hydrolase</keyword>
<dbReference type="GO" id="GO:0006508">
    <property type="term" value="P:proteolysis"/>
    <property type="evidence" value="ECO:0007669"/>
    <property type="project" value="InterPro"/>
</dbReference>
<gene>
    <name evidence="5" type="ORF">ABLG96_18235</name>
</gene>
<dbReference type="EMBL" id="CP159218">
    <property type="protein sequence ID" value="XCG63123.1"/>
    <property type="molecule type" value="Genomic_DNA"/>
</dbReference>
<dbReference type="InterPro" id="IPR029058">
    <property type="entry name" value="AB_hydrolase_fold"/>
</dbReference>
<dbReference type="RefSeq" id="WP_353648738.1">
    <property type="nucleotide sequence ID" value="NZ_CP159218.1"/>
</dbReference>
<feature type="compositionally biased region" description="Polar residues" evidence="3">
    <location>
        <begin position="64"/>
        <end position="75"/>
    </location>
</feature>
<organism evidence="5">
    <name type="scientific">Nakamurella sp. A5-74</name>
    <dbReference type="NCBI Taxonomy" id="3158264"/>
    <lineage>
        <taxon>Bacteria</taxon>
        <taxon>Bacillati</taxon>
        <taxon>Actinomycetota</taxon>
        <taxon>Actinomycetes</taxon>
        <taxon>Nakamurellales</taxon>
        <taxon>Nakamurellaceae</taxon>
        <taxon>Nakamurella</taxon>
    </lineage>
</organism>
<feature type="region of interest" description="Disordered" evidence="3">
    <location>
        <begin position="59"/>
        <end position="81"/>
    </location>
</feature>
<dbReference type="AlphaFoldDB" id="A0AAU8DP61"/>
<dbReference type="InterPro" id="IPR001375">
    <property type="entry name" value="Peptidase_S9_cat"/>
</dbReference>
<reference evidence="5" key="1">
    <citation type="submission" date="2024-05" db="EMBL/GenBank/DDBJ databases">
        <authorList>
            <person name="Cai S.Y."/>
            <person name="Jin L.M."/>
            <person name="Li H.R."/>
        </authorList>
    </citation>
    <scope>NUCLEOTIDE SEQUENCE</scope>
    <source>
        <strain evidence="5">A5-74</strain>
    </source>
</reference>
<dbReference type="GO" id="GO:0004252">
    <property type="term" value="F:serine-type endopeptidase activity"/>
    <property type="evidence" value="ECO:0007669"/>
    <property type="project" value="TreeGrafter"/>
</dbReference>